<organismHost>
    <name type="scientific">Chlorella</name>
    <dbReference type="NCBI Taxonomy" id="3071"/>
</organismHost>
<evidence type="ECO:0000256" key="1">
    <source>
        <dbReference type="SAM" id="MobiDB-lite"/>
    </source>
</evidence>
<feature type="region of interest" description="Disordered" evidence="1">
    <location>
        <begin position="360"/>
        <end position="383"/>
    </location>
</feature>
<dbReference type="Proteomes" id="UP000247091">
    <property type="component" value="Segment"/>
</dbReference>
<protein>
    <submittedName>
        <fullName evidence="2">Uncharacterized protein</fullName>
    </submittedName>
</protein>
<evidence type="ECO:0000313" key="3">
    <source>
        <dbReference type="Proteomes" id="UP000247091"/>
    </source>
</evidence>
<gene>
    <name evidence="2" type="primary">IL-3A_252L</name>
    <name evidence="2" type="ORF">PBCVIL3A_252L</name>
</gene>
<accession>M1H569</accession>
<evidence type="ECO:0000313" key="2">
    <source>
        <dbReference type="EMBL" id="AGE53833.1"/>
    </source>
</evidence>
<sequence>MKNIKFTPKACSLVYTPVQRGSTCWFAALIMTLFFSQYMRVVSFVHAKRLVKKDTWKTPIAEAMLKILQNYEVNSLNKNIIGKIEPRAFLRALRKYDPVYFNSRPGDETDAGASYAPMQHKMLSFMEIPHLSVTVPRGSTDAKYSAYNFDLPLDEDKWKHTVETSDPKGSFVDTEYPEVIIIHREAGESHLQNMWKTYRPNMYTVYGLSSKEHVETITYNKNKYVIDSCILPSFVTTNACTMGHVIAGVTCNGGRYVYNGWAAQSSDKAMNVGGKTPVIRDAPCALMPADWVKDKAMCINTNECVMNIGKKKNEFCFEAFKRSSVVYVRQDIAQKSGYVPRNEQKPLKSLKPVSTPIQKTIKNTNENKRKKLEALKKKIQTRK</sequence>
<name>M1H569_PBCVI</name>
<proteinExistence type="predicted"/>
<reference evidence="2 3" key="1">
    <citation type="submission" date="2012-10" db="EMBL/GenBank/DDBJ databases">
        <title>Towards defining the chloroviruses: a genomic journey through a genus of large DNA viruses.</title>
        <authorList>
            <person name="Jeanniard A."/>
            <person name="Dunigan D.D."/>
            <person name="Gurnon J.R."/>
            <person name="Agarkova I."/>
            <person name="Kang M."/>
            <person name="Vitek J."/>
            <person name="Duncan G."/>
            <person name="McClung O.W."/>
            <person name="Larsen M."/>
            <person name="Claverie J.-M."/>
            <person name="Van Etten J.L."/>
            <person name="Blanc G."/>
        </authorList>
    </citation>
    <scope>NUCLEOTIDE SEQUENCE [LARGE SCALE GENOMIC DNA]</scope>
</reference>
<dbReference type="EMBL" id="JX997169">
    <property type="protein sequence ID" value="AGE53833.1"/>
    <property type="molecule type" value="Genomic_DNA"/>
</dbReference>
<organism evidence="2 3">
    <name type="scientific">Paramecium bursaria Chlorella virus IL3A</name>
    <name type="common">PBCV-IL3A</name>
    <dbReference type="NCBI Taxonomy" id="46019"/>
    <lineage>
        <taxon>Viruses</taxon>
        <taxon>Varidnaviria</taxon>
        <taxon>Bamfordvirae</taxon>
        <taxon>Nucleocytoviricota</taxon>
        <taxon>Megaviricetes</taxon>
        <taxon>Algavirales</taxon>
        <taxon>Phycodnaviridae</taxon>
        <taxon>Chlorovirus</taxon>
        <taxon>Chlorovirus illinoense</taxon>
    </lineage>
</organism>